<evidence type="ECO:0000313" key="1">
    <source>
        <dbReference type="EMBL" id="MFC0469593.1"/>
    </source>
</evidence>
<evidence type="ECO:0008006" key="3">
    <source>
        <dbReference type="Google" id="ProtNLM"/>
    </source>
</evidence>
<gene>
    <name evidence="1" type="ORF">ACFFHM_03385</name>
</gene>
<dbReference type="PROSITE" id="PS51257">
    <property type="entry name" value="PROKAR_LIPOPROTEIN"/>
    <property type="match status" value="1"/>
</dbReference>
<sequence>MKKWIVGFGLISVLLTGCHQQEIDENAVLSFYDEFFTQVHELFAYHMLDDEGYFNKRYHTDESIRLLLEEFMTDEGMINLLNELYVENDGKYFYKDQFQSFLRESEASYYEVTRKTVFNPGVRMIVSEDLHIHESATGEIVIVADNVPVQFYSEDSSYGQSQFGKLGYPPIDHVSLTVSIVKEKENYRINNVEVQS</sequence>
<protein>
    <recommendedName>
        <fullName evidence="3">Tricorn protease C1 domain-containing protein</fullName>
    </recommendedName>
</protein>
<evidence type="ECO:0000313" key="2">
    <source>
        <dbReference type="Proteomes" id="UP001589838"/>
    </source>
</evidence>
<proteinExistence type="predicted"/>
<organism evidence="1 2">
    <name type="scientific">Halalkalibacter kiskunsagensis</name>
    <dbReference type="NCBI Taxonomy" id="1548599"/>
    <lineage>
        <taxon>Bacteria</taxon>
        <taxon>Bacillati</taxon>
        <taxon>Bacillota</taxon>
        <taxon>Bacilli</taxon>
        <taxon>Bacillales</taxon>
        <taxon>Bacillaceae</taxon>
        <taxon>Halalkalibacter</taxon>
    </lineage>
</organism>
<reference evidence="1 2" key="1">
    <citation type="submission" date="2024-09" db="EMBL/GenBank/DDBJ databases">
        <authorList>
            <person name="Sun Q."/>
            <person name="Mori K."/>
        </authorList>
    </citation>
    <scope>NUCLEOTIDE SEQUENCE [LARGE SCALE GENOMIC DNA]</scope>
    <source>
        <strain evidence="1 2">NCAIM B.02610</strain>
    </source>
</reference>
<accession>A0ABV6K8F5</accession>
<dbReference type="EMBL" id="JBHLUX010000008">
    <property type="protein sequence ID" value="MFC0469593.1"/>
    <property type="molecule type" value="Genomic_DNA"/>
</dbReference>
<dbReference type="RefSeq" id="WP_335962271.1">
    <property type="nucleotide sequence ID" value="NZ_JAXBLX010000026.1"/>
</dbReference>
<dbReference type="Proteomes" id="UP001589838">
    <property type="component" value="Unassembled WGS sequence"/>
</dbReference>
<keyword evidence="2" id="KW-1185">Reference proteome</keyword>
<name>A0ABV6K8F5_9BACI</name>
<comment type="caution">
    <text evidence="1">The sequence shown here is derived from an EMBL/GenBank/DDBJ whole genome shotgun (WGS) entry which is preliminary data.</text>
</comment>